<dbReference type="EMBL" id="JAOTEM010000002">
    <property type="protein sequence ID" value="MCU7617718.1"/>
    <property type="molecule type" value="Genomic_DNA"/>
</dbReference>
<dbReference type="RefSeq" id="WP_263003147.1">
    <property type="nucleotide sequence ID" value="NZ_JAOTEM010000002.1"/>
</dbReference>
<name>A0ABT2W690_9FLAO</name>
<accession>A0ABT2W690</accession>
<dbReference type="Proteomes" id="UP001208649">
    <property type="component" value="Unassembled WGS sequence"/>
</dbReference>
<organism evidence="1 2">
    <name type="scientific">Chryseobacterium edaphi</name>
    <dbReference type="NCBI Taxonomy" id="2976532"/>
    <lineage>
        <taxon>Bacteria</taxon>
        <taxon>Pseudomonadati</taxon>
        <taxon>Bacteroidota</taxon>
        <taxon>Flavobacteriia</taxon>
        <taxon>Flavobacteriales</taxon>
        <taxon>Weeksellaceae</taxon>
        <taxon>Chryseobacterium group</taxon>
        <taxon>Chryseobacterium</taxon>
    </lineage>
</organism>
<reference evidence="2" key="1">
    <citation type="submission" date="2023-07" db="EMBL/GenBank/DDBJ databases">
        <title>Chryseobacterium sp. strain PBS4-4 Genome sequencing and assembly.</title>
        <authorList>
            <person name="Jung Y."/>
        </authorList>
    </citation>
    <scope>NUCLEOTIDE SEQUENCE [LARGE SCALE GENOMIC DNA]</scope>
    <source>
        <strain evidence="2">PBS4-4</strain>
    </source>
</reference>
<keyword evidence="2" id="KW-1185">Reference proteome</keyword>
<protein>
    <submittedName>
        <fullName evidence="1">Uncharacterized protein</fullName>
    </submittedName>
</protein>
<evidence type="ECO:0000313" key="2">
    <source>
        <dbReference type="Proteomes" id="UP001208649"/>
    </source>
</evidence>
<proteinExistence type="predicted"/>
<comment type="caution">
    <text evidence="1">The sequence shown here is derived from an EMBL/GenBank/DDBJ whole genome shotgun (WGS) entry which is preliminary data.</text>
</comment>
<gene>
    <name evidence="1" type="ORF">NZ698_10960</name>
</gene>
<evidence type="ECO:0000313" key="1">
    <source>
        <dbReference type="EMBL" id="MCU7617718.1"/>
    </source>
</evidence>
<sequence length="909" mass="104036">MAEPKKLCLLLILKNIEMNFKEYLNEIDDFEKISRGIWAEMKGEEIISNSIEPFFTNLWVDEEKLFRSLTSSQDFNNYIFDAQKNFINSSQEKEEINLKEIPPPKIDNVRVKKKMIEKLIIQEPDLEDLKFQNTFFDRLDKKVWVNTSIGYIDPQKYTHNTYLGVKEKKIELTINIPYRNYNREPTKTIINEVEATINSSNIADAIKIKLSDADDFIEAISYLFPHHKDMAQLALVSHFEDAGKGLTSIDDLMFFYNQLPNFALTGVDYKGKTKKLSDELLWDHFIQFLNFDSQLLRDVNTVGKIAALAVEPFRDKSRYAIRILTAISGEFVYNKVKNDPKLILHIYHSLDSQSVYMGKGIISETNQVGHGQMIENRELFVIYVTAFMQTQHAMDDAHQPEQKGCLFAFGTSRDSDTIERHCELTGDFMDGNPRNMVKLINKVKTWNLKTKEFEHESEIENGEFRPLDMLHLKVYARVKNRNEFENLEIDTEVPALFLYHIAQQKAAEDALRMLRITADIIIVLASLSTIVSGVSGLPLYAAFADLTFAISDAYIEKGLRDKLKMTSEGRDILDAWDKIYIVQGATSFTATAMAGMLPKAQRALDVTVEVLYKSRFPSQEKSITKLIENTLYSFPLRDYSKVGVKVLLKEGIKNVTKHSSDFEKLNVLFVENAQKEIAVLYKGKKFFHANSAGRTGKFLDYLHRRAGGNTTKLEEEMSRLVGMAENIIVSDQIISIEKFEEGLIALQETKITAENAIDFIDDARIYFNHKIMLNDQGKKYIVKIADHNCVEVVKVIDIFFKTGKINTAAVSEGQDMWIGLSLWFQNQYGISRGLEYLANVGLLHSRMADNEKGILVCIAKKGGENHVIYVIKRPGSKTVDFIEGQTISGFINLRLENGPYKEFKYMKTN</sequence>